<gene>
    <name evidence="4" type="ORF">CYK91_04220</name>
    <name evidence="2" type="ORF">I9063_002304</name>
    <name evidence="1" type="ORF">JFP838_07115</name>
    <name evidence="3" type="ORF">JJB78_03985</name>
</gene>
<organism evidence="1 5">
    <name type="scientific">Clostridium perfringens</name>
    <dbReference type="NCBI Taxonomy" id="1502"/>
    <lineage>
        <taxon>Bacteria</taxon>
        <taxon>Bacillati</taxon>
        <taxon>Bacillota</taxon>
        <taxon>Clostridia</taxon>
        <taxon>Eubacteriales</taxon>
        <taxon>Clostridiaceae</taxon>
        <taxon>Clostridium</taxon>
    </lineage>
</organism>
<dbReference type="Proteomes" id="UP000855421">
    <property type="component" value="Unassembled WGS sequence"/>
</dbReference>
<evidence type="ECO:0000313" key="2">
    <source>
        <dbReference type="EMBL" id="HAT4298920.1"/>
    </source>
</evidence>
<evidence type="ECO:0000313" key="6">
    <source>
        <dbReference type="Proteomes" id="UP000247117"/>
    </source>
</evidence>
<accession>A0A127EHT4</accession>
<name>A0A127EHT4_CLOPF</name>
<reference evidence="2" key="4">
    <citation type="submission" date="2020-07" db="EMBL/GenBank/DDBJ databases">
        <authorList>
            <consortium name="NCBI Pathogen Detection Project"/>
        </authorList>
    </citation>
    <scope>NUCLEOTIDE SEQUENCE</scope>
    <source>
        <strain evidence="2">C25</strain>
    </source>
</reference>
<reference evidence="2" key="3">
    <citation type="journal article" date="2018" name="Genome Biol.">
        <title>SKESA: strategic k-mer extension for scrupulous assemblies.</title>
        <authorList>
            <person name="Souvorov A."/>
            <person name="Agarwala R."/>
            <person name="Lipman D.J."/>
        </authorList>
    </citation>
    <scope>NUCLEOTIDE SEQUENCE</scope>
    <source>
        <strain evidence="2">C25</strain>
    </source>
</reference>
<proteinExistence type="predicted"/>
<dbReference type="PATRIC" id="fig|1502.177.peg.1456"/>
<evidence type="ECO:0000313" key="5">
    <source>
        <dbReference type="Proteomes" id="UP000070260"/>
    </source>
</evidence>
<reference evidence="3 7" key="5">
    <citation type="submission" date="2020-12" db="EMBL/GenBank/DDBJ databases">
        <title>Comparative genomics of Clostridium perfringens reveals patterns of host-associated phylogenetic clades and virulence factors.</title>
        <authorList>
            <person name="Smith A.H."/>
            <person name="Geier R."/>
        </authorList>
    </citation>
    <scope>NUCLEOTIDE SEQUENCE [LARGE SCALE GENOMIC DNA]</scope>
    <source>
        <strain evidence="3 7">CHD15829P</strain>
    </source>
</reference>
<evidence type="ECO:0000313" key="4">
    <source>
        <dbReference type="EMBL" id="PWX42350.1"/>
    </source>
</evidence>
<sequence>MGIIFKKPQGGSGRVNVSIDKGQFLATENQTSFVIQNTISTNNLLMIHVNNLYLEKDINYSISEDSISGTTTITLPNLKLNDAISWILIKVGDTPIKPEVKQAICGTFKCGTMVCGQGLGANTVNELDDIFISKSSLSEEFLKQFG</sequence>
<dbReference type="Proteomes" id="UP000247117">
    <property type="component" value="Unassembled WGS sequence"/>
</dbReference>
<evidence type="ECO:0000313" key="3">
    <source>
        <dbReference type="EMBL" id="MBO3415684.1"/>
    </source>
</evidence>
<reference evidence="1 5" key="1">
    <citation type="journal article" date="2016" name="PLoS ONE">
        <title>Plasmid Characterization and Chromosome Analysis of Two netF+ Clostridium perfringens Isolates Associated with Foal and Canine Necrotizing Enteritis.</title>
        <authorList>
            <person name="Mehdizadeh Gohari I."/>
            <person name="Kropinski A.M."/>
            <person name="Weese S.J."/>
            <person name="Parreira V.R."/>
            <person name="Whitehead A.E."/>
            <person name="Boerlin P."/>
            <person name="Prescott J.F."/>
        </authorList>
    </citation>
    <scope>NUCLEOTIDE SEQUENCE [LARGE SCALE GENOMIC DNA]</scope>
    <source>
        <strain evidence="1 5">JP838</strain>
    </source>
</reference>
<dbReference type="Proteomes" id="UP000070260">
    <property type="component" value="Chromosome"/>
</dbReference>
<dbReference type="EMBL" id="CP010994">
    <property type="protein sequence ID" value="AMN35525.1"/>
    <property type="molecule type" value="Genomic_DNA"/>
</dbReference>
<dbReference type="EMBL" id="DACTBT010000017">
    <property type="protein sequence ID" value="HAT4298920.1"/>
    <property type="molecule type" value="Genomic_DNA"/>
</dbReference>
<evidence type="ECO:0000313" key="1">
    <source>
        <dbReference type="EMBL" id="AMN35525.1"/>
    </source>
</evidence>
<protein>
    <submittedName>
        <fullName evidence="1">Uncharacterized protein</fullName>
    </submittedName>
</protein>
<dbReference type="AlphaFoldDB" id="A0A127EHT4"/>
<dbReference type="Proteomes" id="UP000668358">
    <property type="component" value="Unassembled WGS sequence"/>
</dbReference>
<dbReference type="EMBL" id="PJTB01000001">
    <property type="protein sequence ID" value="PWX42350.1"/>
    <property type="molecule type" value="Genomic_DNA"/>
</dbReference>
<dbReference type="RefSeq" id="WP_061427715.1">
    <property type="nucleotide sequence ID" value="NZ_CATNYE010000003.1"/>
</dbReference>
<dbReference type="EMBL" id="JAENRE010000001">
    <property type="protein sequence ID" value="MBO3415684.1"/>
    <property type="molecule type" value="Genomic_DNA"/>
</dbReference>
<evidence type="ECO:0000313" key="7">
    <source>
        <dbReference type="Proteomes" id="UP000668358"/>
    </source>
</evidence>
<reference evidence="4 6" key="2">
    <citation type="journal article" date="2018" name="BMC Genomics">
        <title>Whole genome analysis reveals the diversity and evolutionary relationships between necrotic enteritis-causing strains of Clostridium perfringens.</title>
        <authorList>
            <person name="Lacey J.A."/>
            <person name="Allnutt T.R."/>
            <person name="Vezina B."/>
            <person name="Van T.T.H."/>
            <person name="Stent T."/>
            <person name="Han X."/>
            <person name="Rood J.I."/>
            <person name="Wade B."/>
            <person name="Keyburn A.L."/>
            <person name="Seeman T."/>
            <person name="Chen H."/>
            <person name="Haring V."/>
            <person name="Johanesen P.A."/>
            <person name="Lyras D."/>
            <person name="Moore R.J."/>
        </authorList>
    </citation>
    <scope>NUCLEOTIDE SEQUENCE [LARGE SCALE GENOMIC DNA]</scope>
    <source>
        <strain evidence="4 6">EUR-NE15</strain>
    </source>
</reference>